<keyword evidence="3" id="KW-0732">Signal</keyword>
<evidence type="ECO:0000313" key="6">
    <source>
        <dbReference type="EMBL" id="TWO31963.1"/>
    </source>
</evidence>
<dbReference type="PANTHER" id="PTHR33607">
    <property type="entry name" value="ENDONUCLEASE-1"/>
    <property type="match status" value="1"/>
</dbReference>
<proteinExistence type="inferred from homology"/>
<keyword evidence="7" id="KW-1185">Reference proteome</keyword>
<dbReference type="NCBIfam" id="TIGR04183">
    <property type="entry name" value="Por_Secre_tail"/>
    <property type="match status" value="1"/>
</dbReference>
<evidence type="ECO:0000259" key="5">
    <source>
        <dbReference type="Pfam" id="PF18962"/>
    </source>
</evidence>
<dbReference type="Pfam" id="PF04231">
    <property type="entry name" value="Endonuclease_1"/>
    <property type="match status" value="1"/>
</dbReference>
<dbReference type="GO" id="GO:0004518">
    <property type="term" value="F:nuclease activity"/>
    <property type="evidence" value="ECO:0007669"/>
    <property type="project" value="UniProtKB-KW"/>
</dbReference>
<dbReference type="InterPro" id="IPR044925">
    <property type="entry name" value="His-Me_finger_sf"/>
</dbReference>
<evidence type="ECO:0000256" key="2">
    <source>
        <dbReference type="ARBA" id="ARBA00022722"/>
    </source>
</evidence>
<keyword evidence="4" id="KW-0378">Hydrolase</keyword>
<dbReference type="AlphaFoldDB" id="A0A562YC08"/>
<reference evidence="6 7" key="1">
    <citation type="submission" date="2019-03" db="EMBL/GenBank/DDBJ databases">
        <authorList>
            <person name="Zhong Y.L."/>
        </authorList>
    </citation>
    <scope>NUCLEOTIDE SEQUENCE [LARGE SCALE GENOMIC DNA]</scope>
    <source>
        <strain evidence="6 7">W255</strain>
    </source>
</reference>
<dbReference type="OrthoDB" id="5485925at2"/>
<dbReference type="SUPFAM" id="SSF54060">
    <property type="entry name" value="His-Me finger endonucleases"/>
    <property type="match status" value="1"/>
</dbReference>
<name>A0A562YC08_9FLAO</name>
<comment type="caution">
    <text evidence="6">The sequence shown here is derived from an EMBL/GenBank/DDBJ whole genome shotgun (WGS) entry which is preliminary data.</text>
</comment>
<evidence type="ECO:0000256" key="3">
    <source>
        <dbReference type="ARBA" id="ARBA00022729"/>
    </source>
</evidence>
<dbReference type="EMBL" id="SMZJ02000006">
    <property type="protein sequence ID" value="TWO31963.1"/>
    <property type="molecule type" value="Genomic_DNA"/>
</dbReference>
<evidence type="ECO:0000256" key="4">
    <source>
        <dbReference type="ARBA" id="ARBA00022801"/>
    </source>
</evidence>
<accession>A0A562YC08</accession>
<evidence type="ECO:0000256" key="1">
    <source>
        <dbReference type="ARBA" id="ARBA00006429"/>
    </source>
</evidence>
<dbReference type="InterPro" id="IPR007346">
    <property type="entry name" value="Endonuclease-I"/>
</dbReference>
<dbReference type="RefSeq" id="WP_133356866.1">
    <property type="nucleotide sequence ID" value="NZ_SMZJ02000006.1"/>
</dbReference>
<sequence length="370" mass="41709">MKYFHFLFFLVSFLGFSQIPSGYYDSATGTGAILKTQLFNIINNNTNSLSDANYGDLWSLYNQSAFKDNYYDNDQTIVDLYTEIPSGTDIYSFTPITNQCGNYSGEGDCYNREHVIPSSYFGGKDSYPMYSDAHFVFPSDGYTNGEHGSFPYGVVQNATYTSSNGSKKGNNFNSGYSSGFSGTVFEPIDEFKGDVARAYFYFITCYEDQLSTFHSNFSSSDVSAMFDGSTHPALSSTFLNILLTWNALDPVSIYEQNKNNDIYFFQGNRNPFIDNNDYVTEIWGNPLTNESLSKLEATTIYPNPLKENFLNIETKEILNVEIFNVLGKSIFKRNVSPQNNKINVESLSKGVYLVRLTNEFGAITKKLIKQ</sequence>
<dbReference type="Proteomes" id="UP000295814">
    <property type="component" value="Unassembled WGS sequence"/>
</dbReference>
<dbReference type="Pfam" id="PF18962">
    <property type="entry name" value="Por_Secre_tail"/>
    <property type="match status" value="1"/>
</dbReference>
<comment type="similarity">
    <text evidence="1">Belongs to the EndA/NucM nuclease family.</text>
</comment>
<dbReference type="GO" id="GO:0016787">
    <property type="term" value="F:hydrolase activity"/>
    <property type="evidence" value="ECO:0007669"/>
    <property type="project" value="UniProtKB-KW"/>
</dbReference>
<organism evidence="6 7">
    <name type="scientific">Seonamhaeicola sediminis</name>
    <dbReference type="NCBI Taxonomy" id="2528206"/>
    <lineage>
        <taxon>Bacteria</taxon>
        <taxon>Pseudomonadati</taxon>
        <taxon>Bacteroidota</taxon>
        <taxon>Flavobacteriia</taxon>
        <taxon>Flavobacteriales</taxon>
        <taxon>Flavobacteriaceae</taxon>
    </lineage>
</organism>
<dbReference type="PANTHER" id="PTHR33607:SF2">
    <property type="entry name" value="ENDONUCLEASE-1"/>
    <property type="match status" value="1"/>
</dbReference>
<feature type="domain" description="Secretion system C-terminal sorting" evidence="5">
    <location>
        <begin position="300"/>
        <end position="368"/>
    </location>
</feature>
<dbReference type="InterPro" id="IPR026444">
    <property type="entry name" value="Secre_tail"/>
</dbReference>
<protein>
    <submittedName>
        <fullName evidence="6">T9SS type A sorting domain-containing protein</fullName>
    </submittedName>
</protein>
<keyword evidence="2" id="KW-0540">Nuclease</keyword>
<evidence type="ECO:0000313" key="7">
    <source>
        <dbReference type="Proteomes" id="UP000295814"/>
    </source>
</evidence>
<reference evidence="6 7" key="2">
    <citation type="submission" date="2019-07" db="EMBL/GenBank/DDBJ databases">
        <title>Seonamhaeicola sp. W255 draft genome.</title>
        <authorList>
            <person name="Zhang X.-Y."/>
            <person name="Zhang R."/>
            <person name="Zhong Y.-L."/>
            <person name="Du Z.-J."/>
        </authorList>
    </citation>
    <scope>NUCLEOTIDE SEQUENCE [LARGE SCALE GENOMIC DNA]</scope>
    <source>
        <strain evidence="6 7">W255</strain>
    </source>
</reference>
<gene>
    <name evidence="6" type="ORF">E1J38_011320</name>
</gene>